<evidence type="ECO:0000256" key="7">
    <source>
        <dbReference type="SAM" id="Phobius"/>
    </source>
</evidence>
<dbReference type="GO" id="GO:0016020">
    <property type="term" value="C:membrane"/>
    <property type="evidence" value="ECO:0007669"/>
    <property type="project" value="UniProtKB-SubCell"/>
</dbReference>
<reference evidence="10" key="2">
    <citation type="submission" date="2016-10" db="EMBL/GenBank/DDBJ databases">
        <authorList>
            <person name="de Groot N.N."/>
        </authorList>
    </citation>
    <scope>NUCLEOTIDE SEQUENCE [LARGE SCALE GENOMIC DNA]</scope>
    <source>
        <strain evidence="10">CCBAU85039</strain>
    </source>
</reference>
<evidence type="ECO:0000256" key="5">
    <source>
        <dbReference type="SAM" id="Coils"/>
    </source>
</evidence>
<dbReference type="GO" id="GO:0007165">
    <property type="term" value="P:signal transduction"/>
    <property type="evidence" value="ECO:0007669"/>
    <property type="project" value="UniProtKB-KW"/>
</dbReference>
<feature type="region of interest" description="Disordered" evidence="6">
    <location>
        <begin position="443"/>
        <end position="464"/>
    </location>
</feature>
<feature type="coiled-coil region" evidence="5">
    <location>
        <begin position="504"/>
        <end position="591"/>
    </location>
</feature>
<feature type="domain" description="HAMP" evidence="9">
    <location>
        <begin position="476"/>
        <end position="519"/>
    </location>
</feature>
<comment type="similarity">
    <text evidence="3">Belongs to the methyl-accepting chemotaxis (MCP) protein family.</text>
</comment>
<dbReference type="SUPFAM" id="SSF158472">
    <property type="entry name" value="HAMP domain-like"/>
    <property type="match status" value="1"/>
</dbReference>
<keyword evidence="10" id="KW-0675">Receptor</keyword>
<dbReference type="SMART" id="SM00283">
    <property type="entry name" value="MA"/>
    <property type="match status" value="1"/>
</dbReference>
<feature type="compositionally biased region" description="Low complexity" evidence="6">
    <location>
        <begin position="785"/>
        <end position="802"/>
    </location>
</feature>
<sequence>MFQPSPDLSQGRLLQRLLHEGATPSSPVPMNAPFGTSLLPEESMFIFRMKSLAAKLILITGIAIALVLLVSNFFLIGETRNRVQTLTMDQANLEAKAIANEVASSVGELAGAARSMAGTIGRGQEGKYLDRKAVLDMLKANVERNQFAFGSWFAEEPNTFDGQSPLMAGKVDFGAAKDGTFNPYWTKSKDGGFTFSTFESDYKAAWYALAAESKKGALSPPYAETTTGENTAMTSIAYPVMSGGKLIGVSGVDISLKALRDKLSTLHPFGSGRVTLLSQTGKWIVAPIAELSMKDYDGEGADAVKSALSTLQPSVVKNLTFDGYEPFDRVVYPFALPDVNTAWVILVDVPHTAINAPVQDQTFMMVAAGILVLAAVMLALYLAVRFLVQRPIGSLVASVKALSDGRYEQPVAGQDRADEIGSVAKALEGFRFALADTQRLEAEANSQRDAAEAERGRSETERHQSITLQRHIVSIVGSGLSELSEGNLGHRITEDFPGEYAKLKQDFNAALESLEETINTMNLSVVNIGSGTSEISGSASDLAKRTEQQAASLEETAAALNELTAQVNSSAENARTAADNVNLACEDAEKSGEVVRKAIASMKGIEQSSTEVSRIIGVIDEIAFQTNLLALNAGVEAARAGEAGKGFAVVAQEVRELAQRSANAAKEIKTLINTSAVQVKEGVDLVGRAGDTLHKISEQVMGINGLIRQISASASEQAIGLKEINQAMNQMDQVTQQNAAMVEESTAASVTLNDEAQTLKQLVTRFRVSGMGQASALRSTAQQMRAPSAAPAYRPAAAPAPRRAVPQAHGAAALAQDNWEEF</sequence>
<dbReference type="Gene3D" id="6.10.340.10">
    <property type="match status" value="1"/>
</dbReference>
<evidence type="ECO:0000256" key="6">
    <source>
        <dbReference type="SAM" id="MobiDB-lite"/>
    </source>
</evidence>
<dbReference type="STRING" id="501024.RTCCBAU85039_0967"/>
<dbReference type="PROSITE" id="PS50885">
    <property type="entry name" value="HAMP"/>
    <property type="match status" value="2"/>
</dbReference>
<evidence type="ECO:0000256" key="4">
    <source>
        <dbReference type="PROSITE-ProRule" id="PRU00284"/>
    </source>
</evidence>
<dbReference type="PROSITE" id="PS50111">
    <property type="entry name" value="CHEMOTAXIS_TRANSDUC_2"/>
    <property type="match status" value="1"/>
</dbReference>
<name>A0A1H8DPR3_9HYPH</name>
<reference evidence="11 13" key="3">
    <citation type="submission" date="2016-10" db="EMBL/GenBank/DDBJ databases">
        <authorList>
            <person name="Varghese N."/>
            <person name="Submissions S."/>
        </authorList>
    </citation>
    <scope>NUCLEOTIDE SEQUENCE [LARGE SCALE GENOMIC DNA]</scope>
    <source>
        <strain evidence="11 13">CGMCC 1.7071</strain>
    </source>
</reference>
<evidence type="ECO:0000313" key="10">
    <source>
        <dbReference type="EMBL" id="SEH53084.1"/>
    </source>
</evidence>
<evidence type="ECO:0000256" key="1">
    <source>
        <dbReference type="ARBA" id="ARBA00004370"/>
    </source>
</evidence>
<gene>
    <name evidence="10" type="primary">tar_4</name>
    <name evidence="10" type="ORF">RTCCBAU85039_0967</name>
    <name evidence="11" type="ORF">SAMN05216228_1002146</name>
</gene>
<evidence type="ECO:0000256" key="3">
    <source>
        <dbReference type="ARBA" id="ARBA00029447"/>
    </source>
</evidence>
<keyword evidence="7" id="KW-0472">Membrane</keyword>
<proteinExistence type="inferred from homology"/>
<keyword evidence="5" id="KW-0175">Coiled coil</keyword>
<evidence type="ECO:0000313" key="12">
    <source>
        <dbReference type="Proteomes" id="UP000183063"/>
    </source>
</evidence>
<dbReference type="Pfam" id="PF00672">
    <property type="entry name" value="HAMP"/>
    <property type="match status" value="2"/>
</dbReference>
<dbReference type="SMART" id="SM00304">
    <property type="entry name" value="HAMP"/>
    <property type="match status" value="2"/>
</dbReference>
<keyword evidence="7" id="KW-0812">Transmembrane</keyword>
<dbReference type="CDD" id="cd12913">
    <property type="entry name" value="PDC1_MCP_like"/>
    <property type="match status" value="1"/>
</dbReference>
<dbReference type="Gene3D" id="1.10.287.950">
    <property type="entry name" value="Methyl-accepting chemotaxis protein"/>
    <property type="match status" value="1"/>
</dbReference>
<keyword evidence="13" id="KW-1185">Reference proteome</keyword>
<feature type="transmembrane region" description="Helical" evidence="7">
    <location>
        <begin position="363"/>
        <end position="384"/>
    </location>
</feature>
<evidence type="ECO:0000313" key="13">
    <source>
        <dbReference type="Proteomes" id="UP000198939"/>
    </source>
</evidence>
<dbReference type="Pfam" id="PF00015">
    <property type="entry name" value="MCPsignal"/>
    <property type="match status" value="1"/>
</dbReference>
<keyword evidence="7" id="KW-1133">Transmembrane helix</keyword>
<dbReference type="InterPro" id="IPR003660">
    <property type="entry name" value="HAMP_dom"/>
</dbReference>
<dbReference type="GO" id="GO:0006935">
    <property type="term" value="P:chemotaxis"/>
    <property type="evidence" value="ECO:0007669"/>
    <property type="project" value="UniProtKB-KW"/>
</dbReference>
<protein>
    <submittedName>
        <fullName evidence="10">Aspartate chemoreceptor protein</fullName>
    </submittedName>
    <submittedName>
        <fullName evidence="11">Methyl-accepting chemotaxis sensory transducer with Cache sensor</fullName>
    </submittedName>
</protein>
<dbReference type="AlphaFoldDB" id="A0A1H8DPR3"/>
<keyword evidence="2" id="KW-0145">Chemotaxis</keyword>
<organism evidence="10 12">
    <name type="scientific">Rhizobium tibeticum</name>
    <dbReference type="NCBI Taxonomy" id="501024"/>
    <lineage>
        <taxon>Bacteria</taxon>
        <taxon>Pseudomonadati</taxon>
        <taxon>Pseudomonadota</taxon>
        <taxon>Alphaproteobacteria</taxon>
        <taxon>Hyphomicrobiales</taxon>
        <taxon>Rhizobiaceae</taxon>
        <taxon>Rhizobium/Agrobacterium group</taxon>
        <taxon>Rhizobium</taxon>
    </lineage>
</organism>
<comment type="subcellular location">
    <subcellularLocation>
        <location evidence="1">Membrane</location>
    </subcellularLocation>
</comment>
<dbReference type="EMBL" id="FNXB01000004">
    <property type="protein sequence ID" value="SEH53084.1"/>
    <property type="molecule type" value="Genomic_DNA"/>
</dbReference>
<feature type="domain" description="HAMP" evidence="9">
    <location>
        <begin position="386"/>
        <end position="439"/>
    </location>
</feature>
<evidence type="ECO:0000259" key="9">
    <source>
        <dbReference type="PROSITE" id="PS50885"/>
    </source>
</evidence>
<dbReference type="SUPFAM" id="SSF58104">
    <property type="entry name" value="Methyl-accepting chemotaxis protein (MCP) signaling domain"/>
    <property type="match status" value="1"/>
</dbReference>
<dbReference type="InterPro" id="IPR004089">
    <property type="entry name" value="MCPsignal_dom"/>
</dbReference>
<dbReference type="FunFam" id="1.10.287.950:FF:000001">
    <property type="entry name" value="Methyl-accepting chemotaxis sensory transducer"/>
    <property type="match status" value="1"/>
</dbReference>
<dbReference type="Pfam" id="PF22673">
    <property type="entry name" value="MCP-like_PDC_1"/>
    <property type="match status" value="1"/>
</dbReference>
<dbReference type="CDD" id="cd11386">
    <property type="entry name" value="MCP_signal"/>
    <property type="match status" value="1"/>
</dbReference>
<feature type="transmembrane region" description="Helical" evidence="7">
    <location>
        <begin position="52"/>
        <end position="75"/>
    </location>
</feature>
<dbReference type="Proteomes" id="UP000183063">
    <property type="component" value="Unassembled WGS sequence"/>
</dbReference>
<dbReference type="PANTHER" id="PTHR43531:SF11">
    <property type="entry name" value="METHYL-ACCEPTING CHEMOTAXIS PROTEIN 3"/>
    <property type="match status" value="1"/>
</dbReference>
<keyword evidence="4" id="KW-0807">Transducer</keyword>
<feature type="domain" description="Methyl-accepting transducer" evidence="8">
    <location>
        <begin position="524"/>
        <end position="753"/>
    </location>
</feature>
<dbReference type="InterPro" id="IPR051310">
    <property type="entry name" value="MCP_chemotaxis"/>
</dbReference>
<feature type="region of interest" description="Disordered" evidence="6">
    <location>
        <begin position="783"/>
        <end position="802"/>
    </location>
</feature>
<evidence type="ECO:0000259" key="8">
    <source>
        <dbReference type="PROSITE" id="PS50111"/>
    </source>
</evidence>
<evidence type="ECO:0000256" key="2">
    <source>
        <dbReference type="ARBA" id="ARBA00022500"/>
    </source>
</evidence>
<dbReference type="EMBL" id="FOCV01000002">
    <property type="protein sequence ID" value="SEN09230.1"/>
    <property type="molecule type" value="Genomic_DNA"/>
</dbReference>
<dbReference type="Gene3D" id="3.30.450.20">
    <property type="entry name" value="PAS domain"/>
    <property type="match status" value="1"/>
</dbReference>
<dbReference type="Proteomes" id="UP000198939">
    <property type="component" value="Unassembled WGS sequence"/>
</dbReference>
<reference evidence="12" key="1">
    <citation type="submission" date="2016-10" db="EMBL/GenBank/DDBJ databases">
        <authorList>
            <person name="Wibberg D."/>
        </authorList>
    </citation>
    <scope>NUCLEOTIDE SEQUENCE [LARGE SCALE GENOMIC DNA]</scope>
</reference>
<accession>A0A1H8DPR3</accession>
<feature type="compositionally biased region" description="Basic and acidic residues" evidence="6">
    <location>
        <begin position="449"/>
        <end position="464"/>
    </location>
</feature>
<evidence type="ECO:0000313" key="11">
    <source>
        <dbReference type="EMBL" id="SEN09230.1"/>
    </source>
</evidence>
<dbReference type="PANTHER" id="PTHR43531">
    <property type="entry name" value="PROTEIN ICFG"/>
    <property type="match status" value="1"/>
</dbReference>